<dbReference type="EMBL" id="LR797014">
    <property type="protein sequence ID" value="CAB4181044.1"/>
    <property type="molecule type" value="Genomic_DNA"/>
</dbReference>
<gene>
    <name evidence="1" type="ORF">UFOVP1056_12</name>
    <name evidence="2" type="ORF">UFOVP1659_9</name>
</gene>
<evidence type="ECO:0000313" key="1">
    <source>
        <dbReference type="EMBL" id="CAB4181044.1"/>
    </source>
</evidence>
<reference evidence="1" key="1">
    <citation type="submission" date="2020-05" db="EMBL/GenBank/DDBJ databases">
        <authorList>
            <person name="Chiriac C."/>
            <person name="Salcher M."/>
            <person name="Ghai R."/>
            <person name="Kavagutti S V."/>
        </authorList>
    </citation>
    <scope>NUCLEOTIDE SEQUENCE</scope>
</reference>
<accession>A0A6J5QNB1</accession>
<organism evidence="1">
    <name type="scientific">uncultured Caudovirales phage</name>
    <dbReference type="NCBI Taxonomy" id="2100421"/>
    <lineage>
        <taxon>Viruses</taxon>
        <taxon>Duplodnaviria</taxon>
        <taxon>Heunggongvirae</taxon>
        <taxon>Uroviricota</taxon>
        <taxon>Caudoviricetes</taxon>
        <taxon>Peduoviridae</taxon>
        <taxon>Maltschvirus</taxon>
        <taxon>Maltschvirus maltsch</taxon>
    </lineage>
</organism>
<dbReference type="EMBL" id="LR797516">
    <property type="protein sequence ID" value="CAB4222238.1"/>
    <property type="molecule type" value="Genomic_DNA"/>
</dbReference>
<protein>
    <submittedName>
        <fullName evidence="1">Uncharacterized protein</fullName>
    </submittedName>
</protein>
<evidence type="ECO:0000313" key="2">
    <source>
        <dbReference type="EMBL" id="CAB4222238.1"/>
    </source>
</evidence>
<sequence length="159" mass="16252">MAVVGTFVANTVPSALELNQPFGVCVLSTTTAQTFANGIAAGISFNITTDEVLDPLGWHTGTGPQITPTIAGWYLITGTWMLATGSGTSSLLLLMFNGTYRTISSGGLGAAGVNTAQSLTDVVFLNGTTDYIALVGSQNSGASVNTRKAIFTATLIRGA</sequence>
<proteinExistence type="predicted"/>
<name>A0A6J5QNB1_9CAUD</name>